<dbReference type="InterPro" id="IPR035906">
    <property type="entry name" value="MetI-like_sf"/>
</dbReference>
<comment type="similarity">
    <text evidence="2">Belongs to the binding-protein-dependent transport system permease family. MalFG subfamily.</text>
</comment>
<protein>
    <recommendedName>
        <fullName evidence="10">ABC transmembrane type-1 domain-containing protein</fullName>
    </recommendedName>
</protein>
<evidence type="ECO:0000256" key="6">
    <source>
        <dbReference type="ARBA" id="ARBA00022692"/>
    </source>
</evidence>
<dbReference type="AlphaFoldDB" id="A0A381UIA6"/>
<dbReference type="PROSITE" id="PS50928">
    <property type="entry name" value="ABC_TM1"/>
    <property type="match status" value="1"/>
</dbReference>
<dbReference type="CDD" id="cd06261">
    <property type="entry name" value="TM_PBP2"/>
    <property type="match status" value="1"/>
</dbReference>
<evidence type="ECO:0000256" key="3">
    <source>
        <dbReference type="ARBA" id="ARBA00022448"/>
    </source>
</evidence>
<evidence type="ECO:0000256" key="9">
    <source>
        <dbReference type="SAM" id="Phobius"/>
    </source>
</evidence>
<feature type="non-terminal residue" evidence="11">
    <location>
        <position position="263"/>
    </location>
</feature>
<proteinExistence type="inferred from homology"/>
<sequence>MEYGLDRKSNSLKTFNTVFIIIWLLIACFPFIWTFWGSFKVRADFFSRTDWWYAISAFNTLIETGEKFTTNAYSQAWIEGEFWKASRNTIIVTVFVVSISLFLGTLGAYALSRSTERYAFWILIGALIFRAMPHITLVSGYLFPFFQLQIWGILPTTIVVLIAINQPFTLWLLYSFFKTVPKELDESALIDGCSYFQAFRYIIMPVMWPGVITAGLFSLMLAYNDFTVTALLLNQENHTMVPKIQSYLGTNQHEGNLMWAVSA</sequence>
<evidence type="ECO:0000256" key="5">
    <source>
        <dbReference type="ARBA" id="ARBA00022597"/>
    </source>
</evidence>
<dbReference type="GO" id="GO:0005886">
    <property type="term" value="C:plasma membrane"/>
    <property type="evidence" value="ECO:0007669"/>
    <property type="project" value="UniProtKB-SubCell"/>
</dbReference>
<evidence type="ECO:0000259" key="10">
    <source>
        <dbReference type="PROSITE" id="PS50928"/>
    </source>
</evidence>
<keyword evidence="6 9" id="KW-0812">Transmembrane</keyword>
<feature type="transmembrane region" description="Helical" evidence="9">
    <location>
        <begin position="198"/>
        <end position="223"/>
    </location>
</feature>
<feature type="transmembrane region" description="Helical" evidence="9">
    <location>
        <begin position="149"/>
        <end position="177"/>
    </location>
</feature>
<evidence type="ECO:0000256" key="8">
    <source>
        <dbReference type="ARBA" id="ARBA00023136"/>
    </source>
</evidence>
<dbReference type="Gene3D" id="1.10.3720.10">
    <property type="entry name" value="MetI-like"/>
    <property type="match status" value="1"/>
</dbReference>
<comment type="subcellular location">
    <subcellularLocation>
        <location evidence="1">Cell membrane</location>
        <topology evidence="1">Multi-pass membrane protein</topology>
    </subcellularLocation>
</comment>
<feature type="domain" description="ABC transmembrane type-1" evidence="10">
    <location>
        <begin position="86"/>
        <end position="263"/>
    </location>
</feature>
<dbReference type="Pfam" id="PF00528">
    <property type="entry name" value="BPD_transp_1"/>
    <property type="match status" value="1"/>
</dbReference>
<name>A0A381UIA6_9ZZZZ</name>
<keyword evidence="8 9" id="KW-0472">Membrane</keyword>
<evidence type="ECO:0000256" key="7">
    <source>
        <dbReference type="ARBA" id="ARBA00022989"/>
    </source>
</evidence>
<dbReference type="PANTHER" id="PTHR32243:SF50">
    <property type="entry name" value="MALTOSE_MALTODEXTRIN TRANSPORT SYSTEM PERMEASE PROTEIN MALG"/>
    <property type="match status" value="1"/>
</dbReference>
<feature type="transmembrane region" description="Helical" evidence="9">
    <location>
        <begin position="118"/>
        <end position="143"/>
    </location>
</feature>
<accession>A0A381UIA6</accession>
<keyword evidence="3" id="KW-0813">Transport</keyword>
<dbReference type="InterPro" id="IPR050901">
    <property type="entry name" value="BP-dep_ABC_trans_perm"/>
</dbReference>
<evidence type="ECO:0000313" key="11">
    <source>
        <dbReference type="EMBL" id="SVA27922.1"/>
    </source>
</evidence>
<dbReference type="SUPFAM" id="SSF161098">
    <property type="entry name" value="MetI-like"/>
    <property type="match status" value="1"/>
</dbReference>
<evidence type="ECO:0000256" key="4">
    <source>
        <dbReference type="ARBA" id="ARBA00022475"/>
    </source>
</evidence>
<evidence type="ECO:0000256" key="1">
    <source>
        <dbReference type="ARBA" id="ARBA00004651"/>
    </source>
</evidence>
<organism evidence="11">
    <name type="scientific">marine metagenome</name>
    <dbReference type="NCBI Taxonomy" id="408172"/>
    <lineage>
        <taxon>unclassified sequences</taxon>
        <taxon>metagenomes</taxon>
        <taxon>ecological metagenomes</taxon>
    </lineage>
</organism>
<feature type="transmembrane region" description="Helical" evidence="9">
    <location>
        <begin position="12"/>
        <end position="36"/>
    </location>
</feature>
<dbReference type="GO" id="GO:0055085">
    <property type="term" value="P:transmembrane transport"/>
    <property type="evidence" value="ECO:0007669"/>
    <property type="project" value="InterPro"/>
</dbReference>
<keyword evidence="4" id="KW-1003">Cell membrane</keyword>
<dbReference type="PANTHER" id="PTHR32243">
    <property type="entry name" value="MALTOSE TRANSPORT SYSTEM PERMEASE-RELATED"/>
    <property type="match status" value="1"/>
</dbReference>
<reference evidence="11" key="1">
    <citation type="submission" date="2018-05" db="EMBL/GenBank/DDBJ databases">
        <authorList>
            <person name="Lanie J.A."/>
            <person name="Ng W.-L."/>
            <person name="Kazmierczak K.M."/>
            <person name="Andrzejewski T.M."/>
            <person name="Davidsen T.M."/>
            <person name="Wayne K.J."/>
            <person name="Tettelin H."/>
            <person name="Glass J.I."/>
            <person name="Rusch D."/>
            <person name="Podicherti R."/>
            <person name="Tsui H.-C.T."/>
            <person name="Winkler M.E."/>
        </authorList>
    </citation>
    <scope>NUCLEOTIDE SEQUENCE</scope>
</reference>
<dbReference type="PROSITE" id="PS51257">
    <property type="entry name" value="PROKAR_LIPOPROTEIN"/>
    <property type="match status" value="1"/>
</dbReference>
<dbReference type="EMBL" id="UINC01006506">
    <property type="protein sequence ID" value="SVA27922.1"/>
    <property type="molecule type" value="Genomic_DNA"/>
</dbReference>
<gene>
    <name evidence="11" type="ORF">METZ01_LOCUS80776</name>
</gene>
<evidence type="ECO:0000256" key="2">
    <source>
        <dbReference type="ARBA" id="ARBA00009047"/>
    </source>
</evidence>
<dbReference type="InterPro" id="IPR000515">
    <property type="entry name" value="MetI-like"/>
</dbReference>
<keyword evidence="5" id="KW-0762">Sugar transport</keyword>
<feature type="transmembrane region" description="Helical" evidence="9">
    <location>
        <begin position="90"/>
        <end position="111"/>
    </location>
</feature>
<keyword evidence="7 9" id="KW-1133">Transmembrane helix</keyword>